<organism evidence="2 3">
    <name type="scientific">Dyella mobilis</name>
    <dbReference type="NCBI Taxonomy" id="1849582"/>
    <lineage>
        <taxon>Bacteria</taxon>
        <taxon>Pseudomonadati</taxon>
        <taxon>Pseudomonadota</taxon>
        <taxon>Gammaproteobacteria</taxon>
        <taxon>Lysobacterales</taxon>
        <taxon>Rhodanobacteraceae</taxon>
        <taxon>Dyella</taxon>
    </lineage>
</organism>
<sequence length="94" mass="10065">MKIRNVLATATLCLLCMADVQASTTSGGIITFRGGIVQMASASSPATPHNHAELAQTSQAYALRDAQRKLSSDVLDYFATYAPKNAQLISVTYR</sequence>
<keyword evidence="3" id="KW-1185">Reference proteome</keyword>
<keyword evidence="1" id="KW-0732">Signal</keyword>
<proteinExistence type="predicted"/>
<feature type="signal peptide" evidence="1">
    <location>
        <begin position="1"/>
        <end position="22"/>
    </location>
</feature>
<evidence type="ECO:0000256" key="1">
    <source>
        <dbReference type="SAM" id="SignalP"/>
    </source>
</evidence>
<evidence type="ECO:0008006" key="4">
    <source>
        <dbReference type="Google" id="ProtNLM"/>
    </source>
</evidence>
<comment type="caution">
    <text evidence="2">The sequence shown here is derived from an EMBL/GenBank/DDBJ whole genome shotgun (WGS) entry which is preliminary data.</text>
</comment>
<reference evidence="2" key="1">
    <citation type="submission" date="2020-10" db="EMBL/GenBank/DDBJ databases">
        <title>Phylogeny of dyella-like bacteria.</title>
        <authorList>
            <person name="Fu J."/>
        </authorList>
    </citation>
    <scope>NUCLEOTIDE SEQUENCE</scope>
    <source>
        <strain evidence="2">DHON07</strain>
    </source>
</reference>
<feature type="chain" id="PRO_5046816721" description="DUF1471 domain-containing protein" evidence="1">
    <location>
        <begin position="23"/>
        <end position="94"/>
    </location>
</feature>
<protein>
    <recommendedName>
        <fullName evidence="4">DUF1471 domain-containing protein</fullName>
    </recommendedName>
</protein>
<dbReference type="Proteomes" id="UP001430193">
    <property type="component" value="Unassembled WGS sequence"/>
</dbReference>
<evidence type="ECO:0000313" key="2">
    <source>
        <dbReference type="EMBL" id="MBM7130888.1"/>
    </source>
</evidence>
<name>A0ABS2KJ01_9GAMM</name>
<evidence type="ECO:0000313" key="3">
    <source>
        <dbReference type="Proteomes" id="UP001430193"/>
    </source>
</evidence>
<gene>
    <name evidence="2" type="ORF">ISS99_15235</name>
</gene>
<dbReference type="EMBL" id="JADIKF010000039">
    <property type="protein sequence ID" value="MBM7130888.1"/>
    <property type="molecule type" value="Genomic_DNA"/>
</dbReference>
<dbReference type="RefSeq" id="WP_204632433.1">
    <property type="nucleotide sequence ID" value="NZ_BSOC01000002.1"/>
</dbReference>
<accession>A0ABS2KJ01</accession>